<feature type="transmembrane region" description="Helical" evidence="1">
    <location>
        <begin position="203"/>
        <end position="221"/>
    </location>
</feature>
<dbReference type="InterPro" id="IPR026841">
    <property type="entry name" value="Aur1/Ipt1"/>
</dbReference>
<dbReference type="SUPFAM" id="SSF52799">
    <property type="entry name" value="(Phosphotyrosine protein) phosphatases II"/>
    <property type="match status" value="1"/>
</dbReference>
<evidence type="ECO:0000256" key="1">
    <source>
        <dbReference type="SAM" id="Phobius"/>
    </source>
</evidence>
<dbReference type="SUPFAM" id="SSF48317">
    <property type="entry name" value="Acid phosphatase/Vanadium-dependent haloperoxidase"/>
    <property type="match status" value="1"/>
</dbReference>
<feature type="transmembrane region" description="Helical" evidence="1">
    <location>
        <begin position="260"/>
        <end position="277"/>
    </location>
</feature>
<dbReference type="EMBL" id="JAHYBX010000016">
    <property type="protein sequence ID" value="MCA1858422.1"/>
    <property type="molecule type" value="Genomic_DNA"/>
</dbReference>
<evidence type="ECO:0000313" key="4">
    <source>
        <dbReference type="Proteomes" id="UP001198602"/>
    </source>
</evidence>
<sequence length="396" mass="44600">MRERIRHLLLNWLVFGLCYPIANLLAQQQQRQVQRSLAIALDASIPFLPWMGLPYASAGLLFTLVFFLVRSAEQLRVASRRLTLATVTACLVFVFFPARFSLARPVVADAVPATLFRWLELVDQPFNQFPSLHVAYCVIIWCALRPLCHGVVRALLAAWLLLVAASTLFTWQHHLPDVAGGLLWGAATVLAIRPGATRRHTVAFHYAIMAALLVLLGVGALRSWIAAYAAVSLLLIAAAYHEKCAGFLRKRGGRHPLRAWLLFWPYLAGYWLTWMLVRLRDRRRPPFVRQAPGLWTGRRLSDAEATGLPQGCHVIDLSGELAEAPALRRHGYSHFPLLDLQAPRPGQLRQVLAALARLHENGVPVYLHCAMGYSRCHLIARLYMRKRRRCPIRSTS</sequence>
<keyword evidence="1" id="KW-0472">Membrane</keyword>
<dbReference type="PANTHER" id="PTHR47216">
    <property type="match status" value="1"/>
</dbReference>
<dbReference type="InterPro" id="IPR029021">
    <property type="entry name" value="Prot-tyrosine_phosphatase-like"/>
</dbReference>
<dbReference type="RefSeq" id="WP_225240571.1">
    <property type="nucleotide sequence ID" value="NZ_JAHYBX010000016.1"/>
</dbReference>
<feature type="transmembrane region" description="Helical" evidence="1">
    <location>
        <begin position="126"/>
        <end position="144"/>
    </location>
</feature>
<comment type="caution">
    <text evidence="3">The sequence shown here is derived from an EMBL/GenBank/DDBJ whole genome shotgun (WGS) entry which is preliminary data.</text>
</comment>
<dbReference type="Proteomes" id="UP001198602">
    <property type="component" value="Unassembled WGS sequence"/>
</dbReference>
<protein>
    <submittedName>
        <fullName evidence="3">Phosphatase PAP2 family protein</fullName>
    </submittedName>
</protein>
<keyword evidence="1" id="KW-1133">Transmembrane helix</keyword>
<dbReference type="InterPro" id="IPR036938">
    <property type="entry name" value="PAP2/HPO_sf"/>
</dbReference>
<proteinExistence type="predicted"/>
<dbReference type="Gene3D" id="3.90.190.10">
    <property type="entry name" value="Protein tyrosine phosphatase superfamily"/>
    <property type="match status" value="1"/>
</dbReference>
<evidence type="ECO:0000259" key="2">
    <source>
        <dbReference type="Pfam" id="PF14378"/>
    </source>
</evidence>
<keyword evidence="4" id="KW-1185">Reference proteome</keyword>
<reference evidence="3 4" key="1">
    <citation type="submission" date="2021-07" db="EMBL/GenBank/DDBJ databases">
        <title>Characterization of Violacein-producing bacteria and related species.</title>
        <authorList>
            <person name="Wilson H.S."/>
            <person name="De Leon M.E."/>
        </authorList>
    </citation>
    <scope>NUCLEOTIDE SEQUENCE [LARGE SCALE GENOMIC DNA]</scope>
    <source>
        <strain evidence="3 4">HSC-2F05</strain>
    </source>
</reference>
<name>A0ABS7YFD4_9BURK</name>
<dbReference type="Pfam" id="PF14378">
    <property type="entry name" value="PAP2_3"/>
    <property type="match status" value="1"/>
</dbReference>
<gene>
    <name evidence="3" type="ORF">LE190_21175</name>
</gene>
<accession>A0ABS7YFD4</accession>
<organism evidence="3 4">
    <name type="scientific">Massilia hydrophila</name>
    <dbReference type="NCBI Taxonomy" id="3044279"/>
    <lineage>
        <taxon>Bacteria</taxon>
        <taxon>Pseudomonadati</taxon>
        <taxon>Pseudomonadota</taxon>
        <taxon>Betaproteobacteria</taxon>
        <taxon>Burkholderiales</taxon>
        <taxon>Oxalobacteraceae</taxon>
        <taxon>Telluria group</taxon>
        <taxon>Massilia</taxon>
    </lineage>
</organism>
<feature type="transmembrane region" description="Helical" evidence="1">
    <location>
        <begin position="151"/>
        <end position="172"/>
    </location>
</feature>
<feature type="transmembrane region" description="Helical" evidence="1">
    <location>
        <begin position="81"/>
        <end position="100"/>
    </location>
</feature>
<feature type="domain" description="Inositolphosphotransferase Aur1/Ipt1" evidence="2">
    <location>
        <begin position="47"/>
        <end position="187"/>
    </location>
</feature>
<keyword evidence="1" id="KW-0812">Transmembrane</keyword>
<evidence type="ECO:0000313" key="3">
    <source>
        <dbReference type="EMBL" id="MCA1858422.1"/>
    </source>
</evidence>
<feature type="transmembrane region" description="Helical" evidence="1">
    <location>
        <begin position="227"/>
        <end position="248"/>
    </location>
</feature>
<feature type="transmembrane region" description="Helical" evidence="1">
    <location>
        <begin position="50"/>
        <end position="69"/>
    </location>
</feature>
<feature type="transmembrane region" description="Helical" evidence="1">
    <location>
        <begin position="178"/>
        <end position="196"/>
    </location>
</feature>
<dbReference type="PANTHER" id="PTHR47216:SF4">
    <property type="entry name" value="OS01G0859400 PROTEIN"/>
    <property type="match status" value="1"/>
</dbReference>